<dbReference type="InterPro" id="IPR000504">
    <property type="entry name" value="RRM_dom"/>
</dbReference>
<evidence type="ECO:0000259" key="4">
    <source>
        <dbReference type="PROSITE" id="PS50102"/>
    </source>
</evidence>
<dbReference type="Proteomes" id="UP001150925">
    <property type="component" value="Unassembled WGS sequence"/>
</dbReference>
<organism evidence="5 6">
    <name type="scientific">Dispira parvispora</name>
    <dbReference type="NCBI Taxonomy" id="1520584"/>
    <lineage>
        <taxon>Eukaryota</taxon>
        <taxon>Fungi</taxon>
        <taxon>Fungi incertae sedis</taxon>
        <taxon>Zoopagomycota</taxon>
        <taxon>Kickxellomycotina</taxon>
        <taxon>Dimargaritomycetes</taxon>
        <taxon>Dimargaritales</taxon>
        <taxon>Dimargaritaceae</taxon>
        <taxon>Dispira</taxon>
    </lineage>
</organism>
<evidence type="ECO:0000256" key="1">
    <source>
        <dbReference type="ARBA" id="ARBA00022884"/>
    </source>
</evidence>
<accession>A0A9W8E910</accession>
<dbReference type="SMART" id="SM00360">
    <property type="entry name" value="RRM"/>
    <property type="match status" value="2"/>
</dbReference>
<evidence type="ECO:0000313" key="6">
    <source>
        <dbReference type="Proteomes" id="UP001150925"/>
    </source>
</evidence>
<dbReference type="PANTHER" id="PTHR10501">
    <property type="entry name" value="U1 SMALL NUCLEAR RIBONUCLEOPROTEIN A/U2 SMALL NUCLEAR RIBONUCLEOPROTEIN B"/>
    <property type="match status" value="1"/>
</dbReference>
<evidence type="ECO:0000313" key="5">
    <source>
        <dbReference type="EMBL" id="KAJ1969428.1"/>
    </source>
</evidence>
<feature type="compositionally biased region" description="Basic and acidic residues" evidence="3">
    <location>
        <begin position="139"/>
        <end position="154"/>
    </location>
</feature>
<dbReference type="InterPro" id="IPR035979">
    <property type="entry name" value="RBD_domain_sf"/>
</dbReference>
<dbReference type="Gene3D" id="3.30.70.330">
    <property type="match status" value="2"/>
</dbReference>
<feature type="domain" description="RRM" evidence="4">
    <location>
        <begin position="219"/>
        <end position="294"/>
    </location>
</feature>
<keyword evidence="6" id="KW-1185">Reference proteome</keyword>
<feature type="region of interest" description="Disordered" evidence="3">
    <location>
        <begin position="1"/>
        <end position="35"/>
    </location>
</feature>
<evidence type="ECO:0000256" key="2">
    <source>
        <dbReference type="PROSITE-ProRule" id="PRU00176"/>
    </source>
</evidence>
<feature type="domain" description="RRM" evidence="4">
    <location>
        <begin position="34"/>
        <end position="115"/>
    </location>
</feature>
<dbReference type="AlphaFoldDB" id="A0A9W8E910"/>
<protein>
    <recommendedName>
        <fullName evidence="4">RRM domain-containing protein</fullName>
    </recommendedName>
</protein>
<dbReference type="Pfam" id="PF00076">
    <property type="entry name" value="RRM_1"/>
    <property type="match status" value="2"/>
</dbReference>
<dbReference type="EMBL" id="JANBPY010000060">
    <property type="protein sequence ID" value="KAJ1969428.1"/>
    <property type="molecule type" value="Genomic_DNA"/>
</dbReference>
<dbReference type="PROSITE" id="PS50102">
    <property type="entry name" value="RRM"/>
    <property type="match status" value="2"/>
</dbReference>
<dbReference type="OrthoDB" id="266020at2759"/>
<dbReference type="GO" id="GO:0003723">
    <property type="term" value="F:RNA binding"/>
    <property type="evidence" value="ECO:0007669"/>
    <property type="project" value="UniProtKB-UniRule"/>
</dbReference>
<proteinExistence type="predicted"/>
<gene>
    <name evidence="5" type="ORF">IWQ62_000634</name>
</gene>
<keyword evidence="1 2" id="KW-0694">RNA-binding</keyword>
<dbReference type="FunFam" id="3.30.70.330:FF:000029">
    <property type="entry name" value="U2 small nuclear ribonucleoprotein B"/>
    <property type="match status" value="1"/>
</dbReference>
<feature type="region of interest" description="Disordered" evidence="3">
    <location>
        <begin position="125"/>
        <end position="154"/>
    </location>
</feature>
<evidence type="ECO:0000256" key="3">
    <source>
        <dbReference type="SAM" id="MobiDB-lite"/>
    </source>
</evidence>
<dbReference type="InterPro" id="IPR012677">
    <property type="entry name" value="Nucleotide-bd_a/b_plait_sf"/>
</dbReference>
<sequence>MAHNPYATSAPPPLGGAQAMPGATPTGYPGMYPPQLGMGTLKPRLPKQPPLLKASLQTLYGTYGTVLDIVAHGNLRMRGQAFIVFENQDMATQALTATQGFPLFGKPMLVQYARTRSDATVKRELHADNTSDQTDVNVEEYKQQRREEKAQRDADRRAAIEWLTATMHYSAMVAAQGGPQPGDPNVPPHPTELPASVQTLLYPGMALTTPVNQAEQPNCILFLQKLTPEITEGDLKELFAKFDGFKEIRLVPGRSDIAFVEYEQEDQAVKVRTELTPDYEIRPDQIIRIDYAKR</sequence>
<name>A0A9W8E910_9FUNG</name>
<comment type="caution">
    <text evidence="5">The sequence shown here is derived from an EMBL/GenBank/DDBJ whole genome shotgun (WGS) entry which is preliminary data.</text>
</comment>
<dbReference type="CDD" id="cd12247">
    <property type="entry name" value="RRM2_U1A_like"/>
    <property type="match status" value="1"/>
</dbReference>
<dbReference type="SUPFAM" id="SSF54928">
    <property type="entry name" value="RNA-binding domain, RBD"/>
    <property type="match status" value="2"/>
</dbReference>
<reference evidence="5" key="1">
    <citation type="submission" date="2022-07" db="EMBL/GenBank/DDBJ databases">
        <title>Phylogenomic reconstructions and comparative analyses of Kickxellomycotina fungi.</title>
        <authorList>
            <person name="Reynolds N.K."/>
            <person name="Stajich J.E."/>
            <person name="Barry K."/>
            <person name="Grigoriev I.V."/>
            <person name="Crous P."/>
            <person name="Smith M.E."/>
        </authorList>
    </citation>
    <scope>NUCLEOTIDE SEQUENCE</scope>
    <source>
        <strain evidence="5">RSA 1196</strain>
    </source>
</reference>